<sequence>MLHQLFAGAVAGDVHELSKVVSPLAKMAGSAASNLLQTNVVEPLKVKWQTRQKNLDDIREKVEEKVGTHPLHEPSRKEAEPVLNAAAEEDRSELQEIWASLIANLVTGRISSVRPEVIRIIRGFVPVDALVLRTVQKSQTGDSLFPQFEIIADHVLRELPHGSVDDIQLSLDVLTDQGVLQAHEIARSSGKRECRWTVQAMGRVILRSVDPDF</sequence>
<dbReference type="PATRIC" id="fig|1088869.3.peg.974"/>
<dbReference type="EMBL" id="AGQV01000001">
    <property type="protein sequence ID" value="EHH69661.1"/>
    <property type="molecule type" value="Genomic_DNA"/>
</dbReference>
<dbReference type="RefSeq" id="WP_008851118.1">
    <property type="nucleotide sequence ID" value="NZ_AGQV01000001.1"/>
</dbReference>
<dbReference type="Proteomes" id="UP000004949">
    <property type="component" value="Unassembled WGS sequence"/>
</dbReference>
<dbReference type="Pfam" id="PF14337">
    <property type="entry name" value="Abi_alpha"/>
    <property type="match status" value="1"/>
</dbReference>
<evidence type="ECO:0008006" key="3">
    <source>
        <dbReference type="Google" id="ProtNLM"/>
    </source>
</evidence>
<dbReference type="OrthoDB" id="7275752at2"/>
<dbReference type="InterPro" id="IPR025506">
    <property type="entry name" value="Abi_alpha"/>
</dbReference>
<organism evidence="1 2">
    <name type="scientific">Gluconobacter morbifer G707</name>
    <dbReference type="NCBI Taxonomy" id="1088869"/>
    <lineage>
        <taxon>Bacteria</taxon>
        <taxon>Pseudomonadati</taxon>
        <taxon>Pseudomonadota</taxon>
        <taxon>Alphaproteobacteria</taxon>
        <taxon>Acetobacterales</taxon>
        <taxon>Acetobacteraceae</taxon>
        <taxon>Gluconobacter</taxon>
    </lineage>
</organism>
<proteinExistence type="predicted"/>
<keyword evidence="2" id="KW-1185">Reference proteome</keyword>
<evidence type="ECO:0000313" key="1">
    <source>
        <dbReference type="EMBL" id="EHH69661.1"/>
    </source>
</evidence>
<comment type="caution">
    <text evidence="1">The sequence shown here is derived from an EMBL/GenBank/DDBJ whole genome shotgun (WGS) entry which is preliminary data.</text>
</comment>
<protein>
    <recommendedName>
        <fullName evidence="3">DUF4393 domain-containing protein</fullName>
    </recommendedName>
</protein>
<accession>G6XHK3</accession>
<evidence type="ECO:0000313" key="2">
    <source>
        <dbReference type="Proteomes" id="UP000004949"/>
    </source>
</evidence>
<name>G6XHK3_9PROT</name>
<reference evidence="1 2" key="1">
    <citation type="submission" date="2011-10" db="EMBL/GenBank/DDBJ databases">
        <title>Genome sequence of Gluconobacter morbifer G707, isolated from Drosophila gut.</title>
        <authorList>
            <person name="Lee W.-J."/>
            <person name="Kim E.-K."/>
        </authorList>
    </citation>
    <scope>NUCLEOTIDE SEQUENCE [LARGE SCALE GENOMIC DNA]</scope>
    <source>
        <strain evidence="1 2">G707</strain>
    </source>
</reference>
<dbReference type="AlphaFoldDB" id="G6XHK3"/>
<gene>
    <name evidence="1" type="ORF">GMO_09690</name>
</gene>